<keyword evidence="1" id="KW-0732">Signal</keyword>
<organism evidence="2 3">
    <name type="scientific">Sporisorium reilianum f. sp. reilianum</name>
    <dbReference type="NCBI Taxonomy" id="72559"/>
    <lineage>
        <taxon>Eukaryota</taxon>
        <taxon>Fungi</taxon>
        <taxon>Dikarya</taxon>
        <taxon>Basidiomycota</taxon>
        <taxon>Ustilaginomycotina</taxon>
        <taxon>Ustilaginomycetes</taxon>
        <taxon>Ustilaginales</taxon>
        <taxon>Ustilaginaceae</taxon>
        <taxon>Sporisorium</taxon>
    </lineage>
</organism>
<dbReference type="Proteomes" id="UP000239563">
    <property type="component" value="Chromosome XIX"/>
</dbReference>
<proteinExistence type="predicted"/>
<dbReference type="AlphaFoldDB" id="A0A2N8ULW8"/>
<feature type="chain" id="PRO_5014854201" evidence="1">
    <location>
        <begin position="28"/>
        <end position="279"/>
    </location>
</feature>
<evidence type="ECO:0000313" key="2">
    <source>
        <dbReference type="EMBL" id="SJX65732.1"/>
    </source>
</evidence>
<sequence length="279" mass="31546">MPLSRSLFQVLLLLITAAALFLLRAAAVEDGENPFLDYHHEADFDHSSPSFSFHAVAEPSHQDHAVHPDSVRSTAGGSTFTLNFDAPHPFYPVARVDVPGDIPSSSRSGHIQMRPSRSPAPKQQIFVPPIEVEEIPVGEEWHITRTLKYKLDRLRILPGSLKMAFLQDDVRQIHLGLLQRQLQLQLKSKQVIPLGPTVNHDGRLFATPIPNQMFGATVIRMEAKQNVGWAIFSIRYRPNPTMTWQRYALLEVPNLGRFTGLLERYHRVGTLEDYLTRHG</sequence>
<feature type="signal peptide" evidence="1">
    <location>
        <begin position="1"/>
        <end position="27"/>
    </location>
</feature>
<protein>
    <submittedName>
        <fullName evidence="2">Uncharacterized protein</fullName>
    </submittedName>
</protein>
<gene>
    <name evidence="2" type="ORF">SRS1_10059</name>
</gene>
<reference evidence="2 3" key="1">
    <citation type="submission" date="2017-02" db="EMBL/GenBank/DDBJ databases">
        <authorList>
            <person name="Peterson S.W."/>
        </authorList>
    </citation>
    <scope>NUCLEOTIDE SEQUENCE [LARGE SCALE GENOMIC DNA]</scope>
    <source>
        <strain evidence="2 3">SRS1_H2-8</strain>
    </source>
</reference>
<evidence type="ECO:0000256" key="1">
    <source>
        <dbReference type="SAM" id="SignalP"/>
    </source>
</evidence>
<accession>A0A2N8ULW8</accession>
<name>A0A2N8ULW8_9BASI</name>
<dbReference type="EMBL" id="LT795072">
    <property type="protein sequence ID" value="SJX65732.1"/>
    <property type="molecule type" value="Genomic_DNA"/>
</dbReference>
<evidence type="ECO:0000313" key="3">
    <source>
        <dbReference type="Proteomes" id="UP000239563"/>
    </source>
</evidence>